<feature type="region of interest" description="Disordered" evidence="1">
    <location>
        <begin position="94"/>
        <end position="136"/>
    </location>
</feature>
<keyword evidence="3" id="KW-1185">Reference proteome</keyword>
<sequence length="332" mass="35968">MEPAQYDPKVPCMVRVLQSEMMQTQNQGPDFSVFRAAVLELLDDGSLGVRSLLLLVRYVQQTLCPPKPTSPTSFVGVLLTDELVQLSILPPLSPTRRTRRRHKNCTSSSSSGSSHEDDLLLTTGHRPTPAATSSARFLGADDPMMDAQGAVVVGQGADAASRAVCDIARSHRLRPCITSLSGRFVKHQAAISGSAPVRIGAFKLVDAERVTQAVRRMLISCDKGLQVTIRSDVVSVLPAEVVTVCLGVLAGGHARAAQILIEAIKTSRDGQTYLGRVLDMLQADQLSLAEVIINFPYARPIVVAVSLMGYEMHPNETLCDDITWDYVYSEGR</sequence>
<dbReference type="AlphaFoldDB" id="A0A1X6PB23"/>
<organism evidence="2 3">
    <name type="scientific">Porphyra umbilicalis</name>
    <name type="common">Purple laver</name>
    <name type="synonym">Red alga</name>
    <dbReference type="NCBI Taxonomy" id="2786"/>
    <lineage>
        <taxon>Eukaryota</taxon>
        <taxon>Rhodophyta</taxon>
        <taxon>Bangiophyceae</taxon>
        <taxon>Bangiales</taxon>
        <taxon>Bangiaceae</taxon>
        <taxon>Porphyra</taxon>
    </lineage>
</organism>
<reference evidence="2 3" key="1">
    <citation type="submission" date="2017-03" db="EMBL/GenBank/DDBJ databases">
        <title>WGS assembly of Porphyra umbilicalis.</title>
        <authorList>
            <person name="Brawley S.H."/>
            <person name="Blouin N.A."/>
            <person name="Ficko-Blean E."/>
            <person name="Wheeler G.L."/>
            <person name="Lohr M."/>
            <person name="Goodson H.V."/>
            <person name="Jenkins J.W."/>
            <person name="Blaby-Haas C.E."/>
            <person name="Helliwell K.E."/>
            <person name="Chan C."/>
            <person name="Marriage T."/>
            <person name="Bhattacharya D."/>
            <person name="Klein A.S."/>
            <person name="Badis Y."/>
            <person name="Brodie J."/>
            <person name="Cao Y."/>
            <person name="Collen J."/>
            <person name="Dittami S.M."/>
            <person name="Gachon C.M."/>
            <person name="Green B.R."/>
            <person name="Karpowicz S."/>
            <person name="Kim J.W."/>
            <person name="Kudahl U."/>
            <person name="Lin S."/>
            <person name="Michel G."/>
            <person name="Mittag M."/>
            <person name="Olson B.J."/>
            <person name="Pangilinan J."/>
            <person name="Peng Y."/>
            <person name="Qiu H."/>
            <person name="Shu S."/>
            <person name="Singer J.T."/>
            <person name="Smith A.G."/>
            <person name="Sprecher B.N."/>
            <person name="Wagner V."/>
            <person name="Wang W."/>
            <person name="Wang Z.-Y."/>
            <person name="Yan J."/>
            <person name="Yarish C."/>
            <person name="Zoeuner-Riek S."/>
            <person name="Zhuang Y."/>
            <person name="Zou Y."/>
            <person name="Lindquist E.A."/>
            <person name="Grimwood J."/>
            <person name="Barry K."/>
            <person name="Rokhsar D.S."/>
            <person name="Schmutz J."/>
            <person name="Stiller J.W."/>
            <person name="Grossman A.R."/>
            <person name="Prochnik S.E."/>
        </authorList>
    </citation>
    <scope>NUCLEOTIDE SEQUENCE [LARGE SCALE GENOMIC DNA]</scope>
    <source>
        <strain evidence="2">4086291</strain>
    </source>
</reference>
<protein>
    <submittedName>
        <fullName evidence="2">Uncharacterized protein</fullName>
    </submittedName>
</protein>
<dbReference type="Proteomes" id="UP000218209">
    <property type="component" value="Unassembled WGS sequence"/>
</dbReference>
<name>A0A1X6PB23_PORUM</name>
<evidence type="ECO:0000256" key="1">
    <source>
        <dbReference type="SAM" id="MobiDB-lite"/>
    </source>
</evidence>
<accession>A0A1X6PB23</accession>
<proteinExistence type="predicted"/>
<evidence type="ECO:0000313" key="2">
    <source>
        <dbReference type="EMBL" id="OSX78081.1"/>
    </source>
</evidence>
<dbReference type="EMBL" id="KV918821">
    <property type="protein sequence ID" value="OSX78081.1"/>
    <property type="molecule type" value="Genomic_DNA"/>
</dbReference>
<evidence type="ECO:0000313" key="3">
    <source>
        <dbReference type="Proteomes" id="UP000218209"/>
    </source>
</evidence>
<gene>
    <name evidence="2" type="ORF">BU14_0121s0009</name>
</gene>